<dbReference type="Gene3D" id="3.30.450.40">
    <property type="match status" value="1"/>
</dbReference>
<organism evidence="12 13">
    <name type="scientific">Sphingobacterium tenebrionis</name>
    <dbReference type="NCBI Taxonomy" id="3111775"/>
    <lineage>
        <taxon>Bacteria</taxon>
        <taxon>Pseudomonadati</taxon>
        <taxon>Bacteroidota</taxon>
        <taxon>Sphingobacteriia</taxon>
        <taxon>Sphingobacteriales</taxon>
        <taxon>Sphingobacteriaceae</taxon>
        <taxon>Sphingobacterium</taxon>
    </lineage>
</organism>
<dbReference type="InterPro" id="IPR004358">
    <property type="entry name" value="Sig_transdc_His_kin-like_C"/>
</dbReference>
<keyword evidence="6" id="KW-0547">Nucleotide-binding</keyword>
<comment type="catalytic activity">
    <reaction evidence="1">
        <text>ATP + protein L-histidine = ADP + protein N-phospho-L-histidine.</text>
        <dbReference type="EC" id="2.7.13.3"/>
    </reaction>
</comment>
<keyword evidence="7" id="KW-0418">Kinase</keyword>
<evidence type="ECO:0000256" key="4">
    <source>
        <dbReference type="ARBA" id="ARBA00022553"/>
    </source>
</evidence>
<dbReference type="PANTHER" id="PTHR42878:SF7">
    <property type="entry name" value="SENSOR HISTIDINE KINASE GLRK"/>
    <property type="match status" value="1"/>
</dbReference>
<proteinExistence type="inferred from homology"/>
<evidence type="ECO:0000256" key="7">
    <source>
        <dbReference type="ARBA" id="ARBA00022777"/>
    </source>
</evidence>
<dbReference type="CDD" id="cd00075">
    <property type="entry name" value="HATPase"/>
    <property type="match status" value="1"/>
</dbReference>
<feature type="domain" description="Histidine kinase" evidence="11">
    <location>
        <begin position="519"/>
        <end position="732"/>
    </location>
</feature>
<reference evidence="12 13" key="1">
    <citation type="submission" date="2024-01" db="EMBL/GenBank/DDBJ databases">
        <title>Sphingobacterium tenebrionis sp. nov., a novel endophyte isolated from tenebrio molitor intestines.</title>
        <authorList>
            <person name="Zhang C."/>
        </authorList>
    </citation>
    <scope>NUCLEOTIDE SEQUENCE [LARGE SCALE GENOMIC DNA]</scope>
    <source>
        <strain evidence="12 13">PU5-4</strain>
    </source>
</reference>
<dbReference type="SUPFAM" id="SSF55781">
    <property type="entry name" value="GAF domain-like"/>
    <property type="match status" value="2"/>
</dbReference>
<evidence type="ECO:0000256" key="9">
    <source>
        <dbReference type="ARBA" id="ARBA00023012"/>
    </source>
</evidence>
<dbReference type="InterPro" id="IPR029016">
    <property type="entry name" value="GAF-like_dom_sf"/>
</dbReference>
<comment type="similarity">
    <text evidence="2">In the N-terminal section; belongs to the phytochrome family.</text>
</comment>
<dbReference type="InterPro" id="IPR005467">
    <property type="entry name" value="His_kinase_dom"/>
</dbReference>
<dbReference type="SUPFAM" id="SSF55785">
    <property type="entry name" value="PYP-like sensor domain (PAS domain)"/>
    <property type="match status" value="1"/>
</dbReference>
<dbReference type="InterPro" id="IPR036890">
    <property type="entry name" value="HATPase_C_sf"/>
</dbReference>
<dbReference type="GO" id="GO:0005524">
    <property type="term" value="F:ATP binding"/>
    <property type="evidence" value="ECO:0007669"/>
    <property type="project" value="UniProtKB-KW"/>
</dbReference>
<keyword evidence="9" id="KW-0902">Two-component regulatory system</keyword>
<dbReference type="SUPFAM" id="SSF55874">
    <property type="entry name" value="ATPase domain of HSP90 chaperone/DNA topoisomerase II/histidine kinase"/>
    <property type="match status" value="1"/>
</dbReference>
<dbReference type="PANTHER" id="PTHR42878">
    <property type="entry name" value="TWO-COMPONENT HISTIDINE KINASE"/>
    <property type="match status" value="1"/>
</dbReference>
<dbReference type="Gene3D" id="3.30.450.20">
    <property type="entry name" value="PAS domain"/>
    <property type="match status" value="1"/>
</dbReference>
<evidence type="ECO:0000259" key="10">
    <source>
        <dbReference type="PROSITE" id="PS50046"/>
    </source>
</evidence>
<dbReference type="Pfam" id="PF00512">
    <property type="entry name" value="HisKA"/>
    <property type="match status" value="1"/>
</dbReference>
<dbReference type="RefSeq" id="WP_134776606.1">
    <property type="nucleotide sequence ID" value="NZ_JAYLLN010000010.1"/>
</dbReference>
<dbReference type="EMBL" id="JAYLLN010000010">
    <property type="protein sequence ID" value="MEI5984471.1"/>
    <property type="molecule type" value="Genomic_DNA"/>
</dbReference>
<protein>
    <recommendedName>
        <fullName evidence="3">histidine kinase</fullName>
        <ecNumber evidence="3">2.7.13.3</ecNumber>
    </recommendedName>
</protein>
<gene>
    <name evidence="12" type="ORF">VJ786_06100</name>
</gene>
<dbReference type="PROSITE" id="PS50109">
    <property type="entry name" value="HIS_KIN"/>
    <property type="match status" value="1"/>
</dbReference>
<evidence type="ECO:0000256" key="5">
    <source>
        <dbReference type="ARBA" id="ARBA00022679"/>
    </source>
</evidence>
<dbReference type="InterPro" id="IPR050351">
    <property type="entry name" value="BphY/WalK/GraS-like"/>
</dbReference>
<keyword evidence="13" id="KW-1185">Reference proteome</keyword>
<dbReference type="SMART" id="SM00388">
    <property type="entry name" value="HisKA"/>
    <property type="match status" value="1"/>
</dbReference>
<keyword evidence="4" id="KW-0597">Phosphoprotein</keyword>
<dbReference type="InterPro" id="IPR003594">
    <property type="entry name" value="HATPase_dom"/>
</dbReference>
<dbReference type="Gene3D" id="3.30.450.270">
    <property type="match status" value="1"/>
</dbReference>
<comment type="caution">
    <text evidence="12">The sequence shown here is derived from an EMBL/GenBank/DDBJ whole genome shotgun (WGS) entry which is preliminary data.</text>
</comment>
<dbReference type="CDD" id="cd00082">
    <property type="entry name" value="HisKA"/>
    <property type="match status" value="1"/>
</dbReference>
<name>A0ABU8I4W2_9SPHI</name>
<dbReference type="InterPro" id="IPR036097">
    <property type="entry name" value="HisK_dim/P_sf"/>
</dbReference>
<feature type="domain" description="Phytochrome chromophore attachment site" evidence="10">
    <location>
        <begin position="136"/>
        <end position="295"/>
    </location>
</feature>
<keyword evidence="5" id="KW-0808">Transferase</keyword>
<dbReference type="PROSITE" id="PS50046">
    <property type="entry name" value="PHYTOCHROME_2"/>
    <property type="match status" value="1"/>
</dbReference>
<dbReference type="InterPro" id="IPR043150">
    <property type="entry name" value="Phytochrome_PHY_sf"/>
</dbReference>
<dbReference type="SUPFAM" id="SSF47384">
    <property type="entry name" value="Homodimeric domain of signal transducing histidine kinase"/>
    <property type="match status" value="1"/>
</dbReference>
<dbReference type="InterPro" id="IPR013515">
    <property type="entry name" value="Phytochrome_cen-reg"/>
</dbReference>
<evidence type="ECO:0000259" key="11">
    <source>
        <dbReference type="PROSITE" id="PS50109"/>
    </source>
</evidence>
<evidence type="ECO:0000256" key="1">
    <source>
        <dbReference type="ARBA" id="ARBA00000085"/>
    </source>
</evidence>
<dbReference type="PRINTS" id="PR00344">
    <property type="entry name" value="BCTRLSENSOR"/>
</dbReference>
<dbReference type="InterPro" id="IPR035965">
    <property type="entry name" value="PAS-like_dom_sf"/>
</dbReference>
<dbReference type="Gene3D" id="1.10.287.130">
    <property type="match status" value="1"/>
</dbReference>
<accession>A0ABU8I4W2</accession>
<keyword evidence="8 12" id="KW-0067">ATP-binding</keyword>
<evidence type="ECO:0000256" key="3">
    <source>
        <dbReference type="ARBA" id="ARBA00012438"/>
    </source>
</evidence>
<evidence type="ECO:0000313" key="13">
    <source>
        <dbReference type="Proteomes" id="UP001363035"/>
    </source>
</evidence>
<dbReference type="Pfam" id="PF02518">
    <property type="entry name" value="HATPase_c"/>
    <property type="match status" value="1"/>
</dbReference>
<evidence type="ECO:0000256" key="2">
    <source>
        <dbReference type="ARBA" id="ARBA00006402"/>
    </source>
</evidence>
<evidence type="ECO:0000256" key="8">
    <source>
        <dbReference type="ARBA" id="ARBA00022840"/>
    </source>
</evidence>
<evidence type="ECO:0000313" key="12">
    <source>
        <dbReference type="EMBL" id="MEI5984471.1"/>
    </source>
</evidence>
<dbReference type="InterPro" id="IPR016132">
    <property type="entry name" value="Phyto_chromo_attachment"/>
</dbReference>
<dbReference type="EC" id="2.7.13.3" evidence="3"/>
<dbReference type="SMART" id="SM00387">
    <property type="entry name" value="HATPase_c"/>
    <property type="match status" value="1"/>
</dbReference>
<dbReference type="InterPro" id="IPR003661">
    <property type="entry name" value="HisK_dim/P_dom"/>
</dbReference>
<dbReference type="Proteomes" id="UP001363035">
    <property type="component" value="Unassembled WGS sequence"/>
</dbReference>
<sequence>MNNQEIVEDDQLYLSEGIQEHGFLLIINHDYSLVALSENCSDWLTNPVNHYIGSNIWKFIATYFPNYQENLKKGIDEVFEDSDERVWMEVEVGPFGCYLNVYGTSKYIYLEFEKKAIDQNVFFPKIEVFNNLLVKNKDRIWEVTSAYISKISGFDRIRVFAYDKDNNGLIIAENIKHPDLEGILGCYYPYTDVFRLARNIHVVNYSRYTAQINGPTIKIISNGVDHPNLSQTSVRMVSPIHAAYMLKDGVNSNLSVSIIVDGELWGYVFCQSKDAKKVNLLKREALVYFVQMAVNQYVENQDLKDRKFYEEIRDFELLLKEKLLVQNDLYKVLNDLGDRLCYFAKADAMAILSKDELHTYNISIGKRKVDAIVDQIRKVEKGSYFTDEEFVFKYGKKLGLETERFAGISAICVDEKESLAFLFFRKEKIQKRKWVEKPEELIAEGKPNVQFVHEDHPYLDVWHQTTYHASEKWTDMEFFFFKRLREIVLVSFRMLAEEIQKLNLEVLNLNTALDNYANTVSHDLKNPLSAINLSVQMMMQKPDMSEVLRMKMLKNTKEAVNIINEMLRTIHEFSKVKGYDYKMESVYTQDFIPQIVDFSKLRYAADHAEVEFGNLFPLHGEKTIIYQLFQNLIGNAVKYSAKTASPKIKIYSELDNEFVRYHIIDNGIGMAKEELSNVFDSFKRLSNASEFEGTGLGLSIVKRIAERLHVKVQVDSEIGLGTAIQLTFPNDN</sequence>
<evidence type="ECO:0000256" key="6">
    <source>
        <dbReference type="ARBA" id="ARBA00022741"/>
    </source>
</evidence>
<dbReference type="Pfam" id="PF00360">
    <property type="entry name" value="PHY"/>
    <property type="match status" value="1"/>
</dbReference>
<dbReference type="Gene3D" id="3.30.565.10">
    <property type="entry name" value="Histidine kinase-like ATPase, C-terminal domain"/>
    <property type="match status" value="1"/>
</dbReference>